<keyword evidence="8" id="KW-0540">Nuclease</keyword>
<dbReference type="Gene3D" id="3.30.420.10">
    <property type="entry name" value="Ribonuclease H-like superfamily/Ribonuclease H"/>
    <property type="match status" value="1"/>
</dbReference>
<dbReference type="EC" id="3.1.26.4" evidence="6"/>
<keyword evidence="11" id="KW-0378">Hydrolase</keyword>
<evidence type="ECO:0000256" key="12">
    <source>
        <dbReference type="ARBA" id="ARBA00022842"/>
    </source>
</evidence>
<dbReference type="Pfam" id="PF00075">
    <property type="entry name" value="RNase_H"/>
    <property type="match status" value="1"/>
</dbReference>
<dbReference type="InterPro" id="IPR050092">
    <property type="entry name" value="RNase_H"/>
</dbReference>
<keyword evidence="10" id="KW-0255">Endonuclease</keyword>
<dbReference type="EMBL" id="PNFV01000005">
    <property type="protein sequence ID" value="PMB82583.1"/>
    <property type="molecule type" value="Genomic_DNA"/>
</dbReference>
<evidence type="ECO:0000256" key="9">
    <source>
        <dbReference type="ARBA" id="ARBA00022723"/>
    </source>
</evidence>
<comment type="catalytic activity">
    <reaction evidence="1">
        <text>Endonucleolytic cleavage to 5'-phosphomonoester.</text>
        <dbReference type="EC" id="3.1.26.4"/>
    </reaction>
</comment>
<feature type="domain" description="RNase H type-1" evidence="13">
    <location>
        <begin position="74"/>
        <end position="231"/>
    </location>
</feature>
<dbReference type="SUPFAM" id="SSF53098">
    <property type="entry name" value="Ribonuclease H-like"/>
    <property type="match status" value="1"/>
</dbReference>
<keyword evidence="12" id="KW-0460">Magnesium</keyword>
<evidence type="ECO:0000256" key="10">
    <source>
        <dbReference type="ARBA" id="ARBA00022759"/>
    </source>
</evidence>
<evidence type="ECO:0000256" key="11">
    <source>
        <dbReference type="ARBA" id="ARBA00022801"/>
    </source>
</evidence>
<dbReference type="PANTHER" id="PTHR10642">
    <property type="entry name" value="RIBONUCLEASE H1"/>
    <property type="match status" value="1"/>
</dbReference>
<dbReference type="PIRSF" id="PIRSF036852">
    <property type="entry name" value="Ribonuclease_H1_euk"/>
    <property type="match status" value="1"/>
</dbReference>
<reference evidence="14 15" key="1">
    <citation type="submission" date="2017-09" db="EMBL/GenBank/DDBJ databases">
        <title>Bacterial strain isolated from the female urinary microbiota.</title>
        <authorList>
            <person name="Thomas-White K."/>
            <person name="Kumar N."/>
            <person name="Forster S."/>
            <person name="Putonti C."/>
            <person name="Lawley T."/>
            <person name="Wolfe A.J."/>
        </authorList>
    </citation>
    <scope>NUCLEOTIDE SEQUENCE [LARGE SCALE GENOMIC DNA]</scope>
    <source>
        <strain evidence="14 15">UMB0683</strain>
    </source>
</reference>
<dbReference type="InterPro" id="IPR017067">
    <property type="entry name" value="RNase_H1_euk"/>
</dbReference>
<protein>
    <recommendedName>
        <fullName evidence="7">Ribonuclease H</fullName>
        <ecNumber evidence="6">3.1.26.4</ecNumber>
    </recommendedName>
</protein>
<evidence type="ECO:0000256" key="1">
    <source>
        <dbReference type="ARBA" id="ARBA00000077"/>
    </source>
</evidence>
<proteinExistence type="inferred from homology"/>
<accession>A0A2J6NMN6</accession>
<evidence type="ECO:0000256" key="6">
    <source>
        <dbReference type="ARBA" id="ARBA00012180"/>
    </source>
</evidence>
<dbReference type="GO" id="GO:0003676">
    <property type="term" value="F:nucleic acid binding"/>
    <property type="evidence" value="ECO:0007669"/>
    <property type="project" value="InterPro"/>
</dbReference>
<dbReference type="PANTHER" id="PTHR10642:SF26">
    <property type="entry name" value="RIBONUCLEASE H1"/>
    <property type="match status" value="1"/>
</dbReference>
<dbReference type="RefSeq" id="WP_104688830.1">
    <property type="nucleotide sequence ID" value="NZ_JBKTHY010000002.1"/>
</dbReference>
<dbReference type="CDD" id="cd09278">
    <property type="entry name" value="RNase_HI_prokaryote_like"/>
    <property type="match status" value="1"/>
</dbReference>
<comment type="function">
    <text evidence="3">Endonuclease that specifically degrades the RNA of RNA-DNA hybrids.</text>
</comment>
<dbReference type="InterPro" id="IPR012337">
    <property type="entry name" value="RNaseH-like_sf"/>
</dbReference>
<dbReference type="InterPro" id="IPR009027">
    <property type="entry name" value="Ribosomal_bL9/RNase_H1_N"/>
</dbReference>
<evidence type="ECO:0000256" key="2">
    <source>
        <dbReference type="ARBA" id="ARBA00001946"/>
    </source>
</evidence>
<dbReference type="InterPro" id="IPR037056">
    <property type="entry name" value="RNase_H1_N_sf"/>
</dbReference>
<keyword evidence="9" id="KW-0479">Metal-binding</keyword>
<dbReference type="SUPFAM" id="SSF55658">
    <property type="entry name" value="L9 N-domain-like"/>
    <property type="match status" value="1"/>
</dbReference>
<dbReference type="Proteomes" id="UP000239920">
    <property type="component" value="Unassembled WGS sequence"/>
</dbReference>
<dbReference type="GO" id="GO:0043137">
    <property type="term" value="P:DNA replication, removal of RNA primer"/>
    <property type="evidence" value="ECO:0007669"/>
    <property type="project" value="TreeGrafter"/>
</dbReference>
<evidence type="ECO:0000256" key="5">
    <source>
        <dbReference type="ARBA" id="ARBA00011245"/>
    </source>
</evidence>
<evidence type="ECO:0000256" key="4">
    <source>
        <dbReference type="ARBA" id="ARBA00005300"/>
    </source>
</evidence>
<evidence type="ECO:0000256" key="8">
    <source>
        <dbReference type="ARBA" id="ARBA00022722"/>
    </source>
</evidence>
<dbReference type="InterPro" id="IPR002156">
    <property type="entry name" value="RNaseH_domain"/>
</dbReference>
<dbReference type="GO" id="GO:0004523">
    <property type="term" value="F:RNA-DNA hybrid ribonuclease activity"/>
    <property type="evidence" value="ECO:0007669"/>
    <property type="project" value="UniProtKB-EC"/>
</dbReference>
<comment type="subunit">
    <text evidence="5">Monomer.</text>
</comment>
<dbReference type="InterPro" id="IPR011320">
    <property type="entry name" value="RNase_H1_N"/>
</dbReference>
<evidence type="ECO:0000313" key="14">
    <source>
        <dbReference type="EMBL" id="PMB82583.1"/>
    </source>
</evidence>
<sequence length="236" mass="26927">MAYKFYAVKKGYQPGIYGSWPKCQRQVSGFNGAVYKGFADYQSAAAWLKSNEHRPVSRSRQLSLSLDGNDQPTTTPTIRLYTDGGSRNHGNRRGQHVRREDKAAWAYLIEYHQQRITGTGGEFGATNNKMEITALIRALEYLLDHHLNDEVIVATLDSHYVLDPITKGWLYGWRRRGWVTASGKPVANQELWVTVLRLLSSFPQLHFVWTKGHAVNQGNNTVDELLNKTMDQMERD</sequence>
<dbReference type="OrthoDB" id="9811552at2"/>
<comment type="caution">
    <text evidence="14">The sequence shown here is derived from an EMBL/GenBank/DDBJ whole genome shotgun (WGS) entry which is preliminary data.</text>
</comment>
<dbReference type="Pfam" id="PF01693">
    <property type="entry name" value="Cauli_VI"/>
    <property type="match status" value="1"/>
</dbReference>
<dbReference type="PROSITE" id="PS50879">
    <property type="entry name" value="RNASE_H_1"/>
    <property type="match status" value="1"/>
</dbReference>
<dbReference type="InterPro" id="IPR036397">
    <property type="entry name" value="RNaseH_sf"/>
</dbReference>
<name>A0A2J6NMN6_9LACO</name>
<comment type="similarity">
    <text evidence="4">Belongs to the RNase H family.</text>
</comment>
<evidence type="ECO:0000259" key="13">
    <source>
        <dbReference type="PROSITE" id="PS50879"/>
    </source>
</evidence>
<dbReference type="GO" id="GO:0000287">
    <property type="term" value="F:magnesium ion binding"/>
    <property type="evidence" value="ECO:0007669"/>
    <property type="project" value="InterPro"/>
</dbReference>
<dbReference type="Gene3D" id="3.40.970.10">
    <property type="entry name" value="Ribonuclease H1, N-terminal domain"/>
    <property type="match status" value="1"/>
</dbReference>
<comment type="cofactor">
    <cofactor evidence="2">
        <name>Mg(2+)</name>
        <dbReference type="ChEBI" id="CHEBI:18420"/>
    </cofactor>
</comment>
<evidence type="ECO:0000313" key="15">
    <source>
        <dbReference type="Proteomes" id="UP000239920"/>
    </source>
</evidence>
<organism evidence="14 15">
    <name type="scientific">Limosilactobacillus pontis</name>
    <dbReference type="NCBI Taxonomy" id="35787"/>
    <lineage>
        <taxon>Bacteria</taxon>
        <taxon>Bacillati</taxon>
        <taxon>Bacillota</taxon>
        <taxon>Bacilli</taxon>
        <taxon>Lactobacillales</taxon>
        <taxon>Lactobacillaceae</taxon>
        <taxon>Limosilactobacillus</taxon>
    </lineage>
</organism>
<evidence type="ECO:0000256" key="7">
    <source>
        <dbReference type="ARBA" id="ARBA00017721"/>
    </source>
</evidence>
<evidence type="ECO:0000256" key="3">
    <source>
        <dbReference type="ARBA" id="ARBA00004065"/>
    </source>
</evidence>
<gene>
    <name evidence="14" type="ORF">CK797_05925</name>
</gene>
<dbReference type="FunFam" id="3.40.970.10:FF:000002">
    <property type="entry name" value="Ribonuclease H"/>
    <property type="match status" value="1"/>
</dbReference>
<dbReference type="AlphaFoldDB" id="A0A2J6NMN6"/>
<dbReference type="InterPro" id="IPR022892">
    <property type="entry name" value="RNaseHI"/>
</dbReference>